<dbReference type="InterPro" id="IPR029068">
    <property type="entry name" value="Glyas_Bleomycin-R_OHBP_Dase"/>
</dbReference>
<dbReference type="Gene3D" id="3.10.180.10">
    <property type="entry name" value="2,3-Dihydroxybiphenyl 1,2-Dioxygenase, domain 1"/>
    <property type="match status" value="1"/>
</dbReference>
<keyword evidence="3" id="KW-1185">Reference proteome</keyword>
<evidence type="ECO:0000313" key="2">
    <source>
        <dbReference type="EMBL" id="TCG03847.1"/>
    </source>
</evidence>
<dbReference type="Pfam" id="PF12681">
    <property type="entry name" value="Glyoxalase_2"/>
    <property type="match status" value="1"/>
</dbReference>
<organism evidence="2 3">
    <name type="scientific">Paraburkholderia steynii</name>
    <dbReference type="NCBI Taxonomy" id="1245441"/>
    <lineage>
        <taxon>Bacteria</taxon>
        <taxon>Pseudomonadati</taxon>
        <taxon>Pseudomonadota</taxon>
        <taxon>Betaproteobacteria</taxon>
        <taxon>Burkholderiales</taxon>
        <taxon>Burkholderiaceae</taxon>
        <taxon>Paraburkholderia</taxon>
    </lineage>
</organism>
<comment type="caution">
    <text evidence="2">The sequence shown here is derived from an EMBL/GenBank/DDBJ whole genome shotgun (WGS) entry which is preliminary data.</text>
</comment>
<gene>
    <name evidence="2" type="ORF">BZM27_45335</name>
</gene>
<protein>
    <submittedName>
        <fullName evidence="2">Glyoxalase</fullName>
    </submittedName>
</protein>
<sequence>MEERIGNIRILFIAGFGPIVRDVGASRQFYGENLGIPFKEESGGYLHTEALKGAKSFALWPLSHAAQSCFGKDAWPDDIPVPQAWLEFDVDSVEKATTELESRGYRMLVRSREEPWGQTVSRFISPEGLLLGITFTAGMREEK</sequence>
<name>A0A4R0XAA8_9BURK</name>
<evidence type="ECO:0000313" key="3">
    <source>
        <dbReference type="Proteomes" id="UP000294200"/>
    </source>
</evidence>
<accession>A0A4R0XAA8</accession>
<evidence type="ECO:0000259" key="1">
    <source>
        <dbReference type="Pfam" id="PF12681"/>
    </source>
</evidence>
<dbReference type="SUPFAM" id="SSF54593">
    <property type="entry name" value="Glyoxalase/Bleomycin resistance protein/Dihydroxybiphenyl dioxygenase"/>
    <property type="match status" value="1"/>
</dbReference>
<dbReference type="AlphaFoldDB" id="A0A4R0XAA8"/>
<reference evidence="2 3" key="1">
    <citation type="submission" date="2017-02" db="EMBL/GenBank/DDBJ databases">
        <title>Paraburkholderia sophoroidis sp. nov. and Paraburkholderia steynii sp. nov. rhizobial symbionts of the fynbos legume Hypocalyptus sophoroides.</title>
        <authorList>
            <person name="Steenkamp E.T."/>
            <person name="Beukes C.W."/>
            <person name="Van Zyl E."/>
            <person name="Avontuur J."/>
            <person name="Chan W.Y."/>
            <person name="Hassen A."/>
            <person name="Palmer M."/>
            <person name="Mthombeni L."/>
            <person name="Phalane F."/>
            <person name="Sereme K."/>
            <person name="Venter S.N."/>
        </authorList>
    </citation>
    <scope>NUCLEOTIDE SEQUENCE [LARGE SCALE GENOMIC DNA]</scope>
    <source>
        <strain evidence="2 3">HC1.1ba</strain>
    </source>
</reference>
<dbReference type="InterPro" id="IPR025870">
    <property type="entry name" value="Glyoxalase-like_dom"/>
</dbReference>
<proteinExistence type="predicted"/>
<feature type="domain" description="Glyoxalase-like" evidence="1">
    <location>
        <begin position="19"/>
        <end position="131"/>
    </location>
</feature>
<dbReference type="EMBL" id="MWML01000328">
    <property type="protein sequence ID" value="TCG03847.1"/>
    <property type="molecule type" value="Genomic_DNA"/>
</dbReference>
<dbReference type="Proteomes" id="UP000294200">
    <property type="component" value="Unassembled WGS sequence"/>
</dbReference>